<evidence type="ECO:0000256" key="3">
    <source>
        <dbReference type="ARBA" id="ARBA00022692"/>
    </source>
</evidence>
<reference evidence="8" key="1">
    <citation type="journal article" date="2019" name="Int. J. Syst. Evol. Microbiol.">
        <title>The Global Catalogue of Microorganisms (GCM) 10K type strain sequencing project: providing services to taxonomists for standard genome sequencing and annotation.</title>
        <authorList>
            <consortium name="The Broad Institute Genomics Platform"/>
            <consortium name="The Broad Institute Genome Sequencing Center for Infectious Disease"/>
            <person name="Wu L."/>
            <person name="Ma J."/>
        </authorList>
    </citation>
    <scope>NUCLEOTIDE SEQUENCE [LARGE SCALE GENOMIC DNA]</scope>
    <source>
        <strain evidence="8">CGMCC 1.6960</strain>
    </source>
</reference>
<evidence type="ECO:0000256" key="5">
    <source>
        <dbReference type="ARBA" id="ARBA00023136"/>
    </source>
</evidence>
<keyword evidence="2" id="KW-1003">Cell membrane</keyword>
<proteinExistence type="predicted"/>
<evidence type="ECO:0000313" key="8">
    <source>
        <dbReference type="Proteomes" id="UP000626982"/>
    </source>
</evidence>
<evidence type="ECO:0000256" key="6">
    <source>
        <dbReference type="SAM" id="Phobius"/>
    </source>
</evidence>
<evidence type="ECO:0000256" key="2">
    <source>
        <dbReference type="ARBA" id="ARBA00022475"/>
    </source>
</evidence>
<dbReference type="InterPro" id="IPR036259">
    <property type="entry name" value="MFS_trans_sf"/>
</dbReference>
<dbReference type="EMBL" id="BMLM01000002">
    <property type="protein sequence ID" value="GGN89386.1"/>
    <property type="molecule type" value="Genomic_DNA"/>
</dbReference>
<keyword evidence="8" id="KW-1185">Reference proteome</keyword>
<comment type="subcellular location">
    <subcellularLocation>
        <location evidence="1">Cell membrane</location>
        <topology evidence="1">Multi-pass membrane protein</topology>
    </subcellularLocation>
</comment>
<dbReference type="Proteomes" id="UP000626982">
    <property type="component" value="Unassembled WGS sequence"/>
</dbReference>
<evidence type="ECO:0000256" key="4">
    <source>
        <dbReference type="ARBA" id="ARBA00022989"/>
    </source>
</evidence>
<feature type="transmembrane region" description="Helical" evidence="6">
    <location>
        <begin position="298"/>
        <end position="318"/>
    </location>
</feature>
<protein>
    <recommendedName>
        <fullName evidence="9">Major Facilitator Superfamily protein</fullName>
    </recommendedName>
</protein>
<evidence type="ECO:0008006" key="9">
    <source>
        <dbReference type="Google" id="ProtNLM"/>
    </source>
</evidence>
<feature type="transmembrane region" description="Helical" evidence="6">
    <location>
        <begin position="330"/>
        <end position="353"/>
    </location>
</feature>
<evidence type="ECO:0000256" key="1">
    <source>
        <dbReference type="ARBA" id="ARBA00004651"/>
    </source>
</evidence>
<feature type="transmembrane region" description="Helical" evidence="6">
    <location>
        <begin position="35"/>
        <end position="56"/>
    </location>
</feature>
<gene>
    <name evidence="7" type="ORF">GCM10010968_25990</name>
</gene>
<dbReference type="PANTHER" id="PTHR23513:SF11">
    <property type="entry name" value="STAPHYLOFERRIN A TRANSPORTER"/>
    <property type="match status" value="1"/>
</dbReference>
<dbReference type="PANTHER" id="PTHR23513">
    <property type="entry name" value="INTEGRAL MEMBRANE EFFLUX PROTEIN-RELATED"/>
    <property type="match status" value="1"/>
</dbReference>
<accession>A0ABQ2KQF9</accession>
<dbReference type="Pfam" id="PF07690">
    <property type="entry name" value="MFS_1"/>
    <property type="match status" value="1"/>
</dbReference>
<feature type="transmembrane region" description="Helical" evidence="6">
    <location>
        <begin position="227"/>
        <end position="260"/>
    </location>
</feature>
<comment type="caution">
    <text evidence="7">The sequence shown here is derived from an EMBL/GenBank/DDBJ whole genome shotgun (WGS) entry which is preliminary data.</text>
</comment>
<keyword evidence="3 6" id="KW-0812">Transmembrane</keyword>
<keyword evidence="5 6" id="KW-0472">Membrane</keyword>
<feature type="transmembrane region" description="Helical" evidence="6">
    <location>
        <begin position="272"/>
        <end position="292"/>
    </location>
</feature>
<feature type="transmembrane region" description="Helical" evidence="6">
    <location>
        <begin position="93"/>
        <end position="119"/>
    </location>
</feature>
<feature type="transmembrane region" description="Helical" evidence="6">
    <location>
        <begin position="159"/>
        <end position="179"/>
    </location>
</feature>
<feature type="transmembrane region" description="Helical" evidence="6">
    <location>
        <begin position="131"/>
        <end position="153"/>
    </location>
</feature>
<dbReference type="Gene3D" id="1.20.1250.20">
    <property type="entry name" value="MFS general substrate transporter like domains"/>
    <property type="match status" value="1"/>
</dbReference>
<name>A0ABQ2KQF9_9MICO</name>
<feature type="transmembrane region" description="Helical" evidence="6">
    <location>
        <begin position="359"/>
        <end position="379"/>
    </location>
</feature>
<sequence length="387" mass="38156">MGAVRQLAASVPIRTAASGAQIAIPILAVAVTGDIALGALLVALALVPGIVAAPLVGAVLDRSHRPRAWMLAAAAGTAAAYLVAAALDPVPVPLVAVALAASGLLTPFGFGGLSSFLAADAGSGEAARRAYALDALSYNVSGVAGPAVVAVLAPLVGPRWALVAMAAMALASLVAYPLLPMRARETEPKPLLRSMASGFVALATHRPLAVVTASGTLAELGRGFLPIAALGIAIGAVGDATAGATIVTAFAVGALVGAVLEPLRRRAMRPHVTMLVGFALTGLATLAASLGVGLWWTIALVALSGLCTAAPTAAMLLLRRLESPDDVVAQVFTVGSALRTAASAAGTAIAGAMAGVDPLVLLSISGAIWVVSGATMLAFPRRAPAAA</sequence>
<organism evidence="7 8">
    <name type="scientific">Agrococcus terreus</name>
    <dbReference type="NCBI Taxonomy" id="574649"/>
    <lineage>
        <taxon>Bacteria</taxon>
        <taxon>Bacillati</taxon>
        <taxon>Actinomycetota</taxon>
        <taxon>Actinomycetes</taxon>
        <taxon>Micrococcales</taxon>
        <taxon>Microbacteriaceae</taxon>
        <taxon>Agrococcus</taxon>
    </lineage>
</organism>
<dbReference type="InterPro" id="IPR011701">
    <property type="entry name" value="MFS"/>
</dbReference>
<dbReference type="SUPFAM" id="SSF103473">
    <property type="entry name" value="MFS general substrate transporter"/>
    <property type="match status" value="1"/>
</dbReference>
<keyword evidence="4 6" id="KW-1133">Transmembrane helix</keyword>
<feature type="transmembrane region" description="Helical" evidence="6">
    <location>
        <begin position="68"/>
        <end position="87"/>
    </location>
</feature>
<evidence type="ECO:0000313" key="7">
    <source>
        <dbReference type="EMBL" id="GGN89386.1"/>
    </source>
</evidence>